<gene>
    <name evidence="2" type="ORF">AABB92_02095</name>
</gene>
<dbReference type="RefSeq" id="WP_046288203.1">
    <property type="nucleotide sequence ID" value="NZ_JBCGBG010000001.1"/>
</dbReference>
<dbReference type="Proteomes" id="UP001468095">
    <property type="component" value="Unassembled WGS sequence"/>
</dbReference>
<keyword evidence="1" id="KW-0812">Transmembrane</keyword>
<keyword evidence="1" id="KW-1133">Transmembrane helix</keyword>
<evidence type="ECO:0000313" key="2">
    <source>
        <dbReference type="EMBL" id="MEL7694455.1"/>
    </source>
</evidence>
<comment type="caution">
    <text evidence="2">The sequence shown here is derived from an EMBL/GenBank/DDBJ whole genome shotgun (WGS) entry which is preliminary data.</text>
</comment>
<keyword evidence="1" id="KW-0472">Membrane</keyword>
<sequence length="185" mass="21467">MATDLITTQLITVGGTIGGALLTGIVTIASQHISKKSKENEIKQQLTFKIIEEDLKERKSLIKPILQYIDSFNLPEHQEFYDDSGEWLERAMIRSYPKIKKEISNFMLNYTLYMNDKIRECIWDLTTAINKLSEIEGHLYDTSKSSEENDDAVYMNCKREPTEIWTNLQNLRDILCTEINILKII</sequence>
<organism evidence="2 3">
    <name type="scientific">Pantoea brenneri</name>
    <dbReference type="NCBI Taxonomy" id="472694"/>
    <lineage>
        <taxon>Bacteria</taxon>
        <taxon>Pseudomonadati</taxon>
        <taxon>Pseudomonadota</taxon>
        <taxon>Gammaproteobacteria</taxon>
        <taxon>Enterobacterales</taxon>
        <taxon>Erwiniaceae</taxon>
        <taxon>Pantoea</taxon>
    </lineage>
</organism>
<name>A0ABU9MIM4_9GAMM</name>
<dbReference type="EMBL" id="JBCGBG010000001">
    <property type="protein sequence ID" value="MEL7694455.1"/>
    <property type="molecule type" value="Genomic_DNA"/>
</dbReference>
<keyword evidence="3" id="KW-1185">Reference proteome</keyword>
<feature type="transmembrane region" description="Helical" evidence="1">
    <location>
        <begin position="6"/>
        <end position="29"/>
    </location>
</feature>
<reference evidence="2 3" key="1">
    <citation type="submission" date="2024-04" db="EMBL/GenBank/DDBJ databases">
        <authorList>
            <person name="Suleimanova A.D."/>
            <person name="Pudova D.S."/>
            <person name="Shagimardanova E.I."/>
            <person name="Sharipova M.R."/>
        </authorList>
    </citation>
    <scope>NUCLEOTIDE SEQUENCE [LARGE SCALE GENOMIC DNA]</scope>
    <source>
        <strain evidence="2 3">3.1</strain>
    </source>
</reference>
<proteinExistence type="predicted"/>
<evidence type="ECO:0000256" key="1">
    <source>
        <dbReference type="SAM" id="Phobius"/>
    </source>
</evidence>
<accession>A0ABU9MIM4</accession>
<protein>
    <submittedName>
        <fullName evidence="2">Uncharacterized protein</fullName>
    </submittedName>
</protein>
<evidence type="ECO:0000313" key="3">
    <source>
        <dbReference type="Proteomes" id="UP001468095"/>
    </source>
</evidence>